<dbReference type="KEGG" id="fax:FUAX_28450"/>
<reference evidence="12 13" key="1">
    <citation type="submission" date="2021-12" db="EMBL/GenBank/DDBJ databases">
        <title>Genome sequencing of bacteria with rrn-lacking chromosome and rrn-plasmid.</title>
        <authorList>
            <person name="Anda M."/>
            <person name="Iwasaki W."/>
        </authorList>
    </citation>
    <scope>NUCLEOTIDE SEQUENCE [LARGE SCALE GENOMIC DNA]</scope>
    <source>
        <strain evidence="12 13">DSM 100852</strain>
    </source>
</reference>
<evidence type="ECO:0000256" key="9">
    <source>
        <dbReference type="ARBA" id="ARBA00048807"/>
    </source>
</evidence>
<dbReference type="SUPFAM" id="SSF55620">
    <property type="entry name" value="Tetrahydrobiopterin biosynthesis enzymes-like"/>
    <property type="match status" value="1"/>
</dbReference>
<keyword evidence="7" id="KW-0456">Lyase</keyword>
<keyword evidence="6 11" id="KW-0862">Zinc</keyword>
<evidence type="ECO:0000256" key="7">
    <source>
        <dbReference type="ARBA" id="ARBA00023239"/>
    </source>
</evidence>
<evidence type="ECO:0000313" key="12">
    <source>
        <dbReference type="EMBL" id="BDD10413.1"/>
    </source>
</evidence>
<gene>
    <name evidence="12" type="ORF">FUAX_28450</name>
</gene>
<evidence type="ECO:0000256" key="3">
    <source>
        <dbReference type="ARBA" id="ARBA00012982"/>
    </source>
</evidence>
<feature type="active site" description="Charge relay system" evidence="10">
    <location>
        <position position="142"/>
    </location>
</feature>
<feature type="active site" description="Charge relay system" evidence="10">
    <location>
        <position position="93"/>
    </location>
</feature>
<dbReference type="PANTHER" id="PTHR12589">
    <property type="entry name" value="PYRUVOYL TETRAHYDROBIOPTERIN SYNTHASE"/>
    <property type="match status" value="1"/>
</dbReference>
<dbReference type="PANTHER" id="PTHR12589:SF7">
    <property type="entry name" value="6-PYRUVOYL TETRAHYDROBIOPTERIN SYNTHASE"/>
    <property type="match status" value="1"/>
</dbReference>
<dbReference type="PIRSF" id="PIRSF006113">
    <property type="entry name" value="PTP_synth"/>
    <property type="match status" value="1"/>
</dbReference>
<dbReference type="InterPro" id="IPR007115">
    <property type="entry name" value="6-PTP_synth/QueD"/>
</dbReference>
<organism evidence="12 13">
    <name type="scientific">Fulvitalea axinellae</name>
    <dbReference type="NCBI Taxonomy" id="1182444"/>
    <lineage>
        <taxon>Bacteria</taxon>
        <taxon>Pseudomonadati</taxon>
        <taxon>Bacteroidota</taxon>
        <taxon>Cytophagia</taxon>
        <taxon>Cytophagales</taxon>
        <taxon>Persicobacteraceae</taxon>
        <taxon>Fulvitalea</taxon>
    </lineage>
</organism>
<dbReference type="AlphaFoldDB" id="A0AAU9CQQ1"/>
<dbReference type="Pfam" id="PF01242">
    <property type="entry name" value="PTPS"/>
    <property type="match status" value="1"/>
</dbReference>
<dbReference type="EMBL" id="AP025314">
    <property type="protein sequence ID" value="BDD10413.1"/>
    <property type="molecule type" value="Genomic_DNA"/>
</dbReference>
<feature type="binding site" evidence="11">
    <location>
        <position position="52"/>
    </location>
    <ligand>
        <name>Zn(2+)</name>
        <dbReference type="ChEBI" id="CHEBI:29105"/>
    </ligand>
</feature>
<accession>A0AAU9CQQ1</accession>
<evidence type="ECO:0000256" key="10">
    <source>
        <dbReference type="PIRSR" id="PIRSR006113-1"/>
    </source>
</evidence>
<feature type="binding site" evidence="11">
    <location>
        <position position="27"/>
    </location>
    <ligand>
        <name>Zn(2+)</name>
        <dbReference type="ChEBI" id="CHEBI:29105"/>
    </ligand>
</feature>
<keyword evidence="5 11" id="KW-0479">Metal-binding</keyword>
<dbReference type="InterPro" id="IPR038418">
    <property type="entry name" value="6-PTP_synth/QueD_sf"/>
</dbReference>
<keyword evidence="13" id="KW-1185">Reference proteome</keyword>
<name>A0AAU9CQQ1_9BACT</name>
<evidence type="ECO:0000256" key="11">
    <source>
        <dbReference type="PIRSR" id="PIRSR006113-2"/>
    </source>
</evidence>
<feature type="binding site" evidence="11">
    <location>
        <position position="54"/>
    </location>
    <ligand>
        <name>Zn(2+)</name>
        <dbReference type="ChEBI" id="CHEBI:29105"/>
    </ligand>
</feature>
<proteinExistence type="inferred from homology"/>
<dbReference type="Gene3D" id="3.30.479.10">
    <property type="entry name" value="6-pyruvoyl tetrahydropterin synthase/QueD"/>
    <property type="match status" value="1"/>
</dbReference>
<evidence type="ECO:0000256" key="2">
    <source>
        <dbReference type="ARBA" id="ARBA00008900"/>
    </source>
</evidence>
<comment type="cofactor">
    <cofactor evidence="11">
        <name>Zn(2+)</name>
        <dbReference type="ChEBI" id="CHEBI:29105"/>
    </cofactor>
    <text evidence="11">Binds 1 zinc ion per subunit.</text>
</comment>
<protein>
    <recommendedName>
        <fullName evidence="4">6-carboxy-5,6,7,8-tetrahydropterin synthase</fullName>
        <ecNumber evidence="3">4.1.2.50</ecNumber>
    </recommendedName>
    <alternativeName>
        <fullName evidence="8">Queuosine biosynthesis protein QueD</fullName>
    </alternativeName>
</protein>
<comment type="similarity">
    <text evidence="2">Belongs to the PTPS family. QueD subfamily.</text>
</comment>
<evidence type="ECO:0000256" key="8">
    <source>
        <dbReference type="ARBA" id="ARBA00031449"/>
    </source>
</evidence>
<evidence type="ECO:0000313" key="13">
    <source>
        <dbReference type="Proteomes" id="UP001348817"/>
    </source>
</evidence>
<evidence type="ECO:0000256" key="5">
    <source>
        <dbReference type="ARBA" id="ARBA00022723"/>
    </source>
</evidence>
<comment type="catalytic activity">
    <reaction evidence="9">
        <text>7,8-dihydroneopterin 3'-triphosphate + H2O = 6-carboxy-5,6,7,8-tetrahydropterin + triphosphate + acetaldehyde + 2 H(+)</text>
        <dbReference type="Rhea" id="RHEA:27966"/>
        <dbReference type="ChEBI" id="CHEBI:15343"/>
        <dbReference type="ChEBI" id="CHEBI:15377"/>
        <dbReference type="ChEBI" id="CHEBI:15378"/>
        <dbReference type="ChEBI" id="CHEBI:18036"/>
        <dbReference type="ChEBI" id="CHEBI:58462"/>
        <dbReference type="ChEBI" id="CHEBI:61032"/>
        <dbReference type="EC" id="4.1.2.50"/>
    </reaction>
</comment>
<dbReference type="GO" id="GO:0046872">
    <property type="term" value="F:metal ion binding"/>
    <property type="evidence" value="ECO:0007669"/>
    <property type="project" value="UniProtKB-KW"/>
</dbReference>
<evidence type="ECO:0000256" key="4">
    <source>
        <dbReference type="ARBA" id="ARBA00018141"/>
    </source>
</evidence>
<dbReference type="EC" id="4.1.2.50" evidence="3"/>
<evidence type="ECO:0000256" key="6">
    <source>
        <dbReference type="ARBA" id="ARBA00022833"/>
    </source>
</evidence>
<feature type="active site" description="Proton acceptor" evidence="10">
    <location>
        <position position="46"/>
    </location>
</feature>
<comment type="pathway">
    <text evidence="1">Purine metabolism; 7-cyano-7-deazaguanine biosynthesis.</text>
</comment>
<sequence length="153" mass="17697">MLIFANDSVKGKKMIYLSKELSFCAAHQLYNPNWSKEKNEEVFEGCAHENWHGHNYDLTVTVKGDPNPETGMVMNFKDLKKIVKKEIIKKVDHKNLNLDVDFMKGKMTTCEVFVKEMWNVLAPKVLEATDGNVQLHCLKLYETKTSFAEYYGE</sequence>
<evidence type="ECO:0000256" key="1">
    <source>
        <dbReference type="ARBA" id="ARBA00005061"/>
    </source>
</evidence>
<dbReference type="GO" id="GO:0070497">
    <property type="term" value="F:6-carboxytetrahydropterin synthase activity"/>
    <property type="evidence" value="ECO:0007669"/>
    <property type="project" value="UniProtKB-EC"/>
</dbReference>
<dbReference type="Proteomes" id="UP001348817">
    <property type="component" value="Chromosome"/>
</dbReference>